<dbReference type="Proteomes" id="UP000811545">
    <property type="component" value="Unassembled WGS sequence"/>
</dbReference>
<dbReference type="SMART" id="SM00471">
    <property type="entry name" value="HDc"/>
    <property type="match status" value="1"/>
</dbReference>
<dbReference type="Gene3D" id="3.40.50.2300">
    <property type="match status" value="1"/>
</dbReference>
<dbReference type="GO" id="GO:0000160">
    <property type="term" value="P:phosphorelay signal transduction system"/>
    <property type="evidence" value="ECO:0007669"/>
    <property type="project" value="InterPro"/>
</dbReference>
<dbReference type="CDD" id="cd17538">
    <property type="entry name" value="REC_D1_PleD-like"/>
    <property type="match status" value="1"/>
</dbReference>
<name>A0A9E2BHM2_PSYF1</name>
<feature type="domain" description="HD-GYP" evidence="3">
    <location>
        <begin position="160"/>
        <end position="351"/>
    </location>
</feature>
<dbReference type="InterPro" id="IPR011006">
    <property type="entry name" value="CheY-like_superfamily"/>
</dbReference>
<keyword evidence="1" id="KW-0597">Phosphoprotein</keyword>
<accession>A0A9E2BHM2</accession>
<feature type="modified residue" description="4-aspartylphosphate" evidence="1">
    <location>
        <position position="52"/>
    </location>
</feature>
<dbReference type="AlphaFoldDB" id="A0A9E2BHM2"/>
<dbReference type="SUPFAM" id="SSF52172">
    <property type="entry name" value="CheY-like"/>
    <property type="match status" value="1"/>
</dbReference>
<organism evidence="4 5">
    <name type="scientific">Psychracetigena formicireducens</name>
    <dbReference type="NCBI Taxonomy" id="2986056"/>
    <lineage>
        <taxon>Bacteria</taxon>
        <taxon>Bacillati</taxon>
        <taxon>Candidatus Lithacetigenota</taxon>
        <taxon>Candidatus Psychracetigena</taxon>
    </lineage>
</organism>
<dbReference type="SUPFAM" id="SSF109604">
    <property type="entry name" value="HD-domain/PDEase-like"/>
    <property type="match status" value="1"/>
</dbReference>
<reference evidence="4 5" key="1">
    <citation type="journal article" date="2021" name="bioRxiv">
        <title>Unique metabolic strategies in Hadean analogues reveal hints for primordial physiology.</title>
        <authorList>
            <person name="Nobu M.K."/>
            <person name="Nakai R."/>
            <person name="Tamazawa S."/>
            <person name="Mori H."/>
            <person name="Toyoda A."/>
            <person name="Ijiri A."/>
            <person name="Suzuki S."/>
            <person name="Kurokawa K."/>
            <person name="Kamagata Y."/>
            <person name="Tamaki H."/>
        </authorList>
    </citation>
    <scope>NUCLEOTIDE SEQUENCE [LARGE SCALE GENOMIC DNA]</scope>
    <source>
        <strain evidence="4">BS525</strain>
    </source>
</reference>
<protein>
    <submittedName>
        <fullName evidence="4">Cyclic di-GMP phosphodiesterase response regulator RpfG</fullName>
        <ecNumber evidence="4">3.1.4.52</ecNumber>
    </submittedName>
</protein>
<dbReference type="CDD" id="cd00077">
    <property type="entry name" value="HDc"/>
    <property type="match status" value="1"/>
</dbReference>
<dbReference type="InterPro" id="IPR037522">
    <property type="entry name" value="HD_GYP_dom"/>
</dbReference>
<evidence type="ECO:0000259" key="2">
    <source>
        <dbReference type="PROSITE" id="PS50110"/>
    </source>
</evidence>
<evidence type="ECO:0000259" key="3">
    <source>
        <dbReference type="PROSITE" id="PS51832"/>
    </source>
</evidence>
<dbReference type="Gene3D" id="1.10.3210.10">
    <property type="entry name" value="Hypothetical protein af1432"/>
    <property type="match status" value="1"/>
</dbReference>
<dbReference type="GO" id="GO:0071111">
    <property type="term" value="F:cyclic-guanylate-specific phosphodiesterase activity"/>
    <property type="evidence" value="ECO:0007669"/>
    <property type="project" value="UniProtKB-EC"/>
</dbReference>
<dbReference type="InterPro" id="IPR052020">
    <property type="entry name" value="Cyclic_di-GMP/3'3'-cGAMP_PDE"/>
</dbReference>
<sequence length="351" mass="40400">MNKILIVDDDQRNVRLLAAILHNQGYNIETASNGQEGIQKTIEYFPDLILMDVMMPLMDGYEACQKIKKMEEVKHIPVILITFLSDRDSRIKGLQVGANDFLTKPINSTEIVVRCQNLIKIREYEIFLNEYNQRLGKEVEEQTLQLKEAFIELEKSRFTLKESYQDTIYHLTKVAEFKDEETGSHIKRVSFYAALFGEELGFSEERNEIFVLASPMHDIGKVGIPSEILLKTSRLTPEEFNLMKTHPTIGGRILQDSISPVLKLAEKIALSHHERWDGSGYPLGLKGEEIILEGRIFNIIDQYDALRSKSPTSCPLTTIKVLLSLLKEMEEPYLSILTHRYLLFSKKYTRN</sequence>
<keyword evidence="4" id="KW-0378">Hydrolase</keyword>
<dbReference type="InterPro" id="IPR003607">
    <property type="entry name" value="HD/PDEase_dom"/>
</dbReference>
<dbReference type="Pfam" id="PF00072">
    <property type="entry name" value="Response_reg"/>
    <property type="match status" value="1"/>
</dbReference>
<dbReference type="SMART" id="SM00448">
    <property type="entry name" value="REC"/>
    <property type="match status" value="1"/>
</dbReference>
<proteinExistence type="predicted"/>
<dbReference type="EMBL" id="QLTW01000159">
    <property type="protein sequence ID" value="MBT9145745.1"/>
    <property type="molecule type" value="Genomic_DNA"/>
</dbReference>
<dbReference type="Pfam" id="PF13487">
    <property type="entry name" value="HD_5"/>
    <property type="match status" value="1"/>
</dbReference>
<evidence type="ECO:0000313" key="4">
    <source>
        <dbReference type="EMBL" id="MBT9145745.1"/>
    </source>
</evidence>
<dbReference type="InterPro" id="IPR001789">
    <property type="entry name" value="Sig_transdc_resp-reg_receiver"/>
</dbReference>
<evidence type="ECO:0000313" key="5">
    <source>
        <dbReference type="Proteomes" id="UP000811545"/>
    </source>
</evidence>
<dbReference type="EC" id="3.1.4.52" evidence="4"/>
<evidence type="ECO:0000256" key="1">
    <source>
        <dbReference type="PROSITE-ProRule" id="PRU00169"/>
    </source>
</evidence>
<dbReference type="PROSITE" id="PS50110">
    <property type="entry name" value="RESPONSE_REGULATORY"/>
    <property type="match status" value="1"/>
</dbReference>
<feature type="domain" description="Response regulatory" evidence="2">
    <location>
        <begin position="3"/>
        <end position="119"/>
    </location>
</feature>
<dbReference type="PROSITE" id="PS51832">
    <property type="entry name" value="HD_GYP"/>
    <property type="match status" value="1"/>
</dbReference>
<gene>
    <name evidence="4" type="primary">rpfG_3</name>
    <name evidence="4" type="ORF">DDT42_01621</name>
</gene>
<dbReference type="PANTHER" id="PTHR45228">
    <property type="entry name" value="CYCLIC DI-GMP PHOSPHODIESTERASE TM_0186-RELATED"/>
    <property type="match status" value="1"/>
</dbReference>
<comment type="caution">
    <text evidence="4">The sequence shown here is derived from an EMBL/GenBank/DDBJ whole genome shotgun (WGS) entry which is preliminary data.</text>
</comment>